<evidence type="ECO:0000259" key="7">
    <source>
        <dbReference type="PROSITE" id="PS50850"/>
    </source>
</evidence>
<accession>A0A9P7SZA3</accession>
<organism evidence="8 9">
    <name type="scientific">Claviceps pusilla</name>
    <dbReference type="NCBI Taxonomy" id="123648"/>
    <lineage>
        <taxon>Eukaryota</taxon>
        <taxon>Fungi</taxon>
        <taxon>Dikarya</taxon>
        <taxon>Ascomycota</taxon>
        <taxon>Pezizomycotina</taxon>
        <taxon>Sordariomycetes</taxon>
        <taxon>Hypocreomycetidae</taxon>
        <taxon>Hypocreales</taxon>
        <taxon>Clavicipitaceae</taxon>
        <taxon>Claviceps</taxon>
    </lineage>
</organism>
<keyword evidence="3 6" id="KW-0812">Transmembrane</keyword>
<dbReference type="SUPFAM" id="SSF103473">
    <property type="entry name" value="MFS general substrate transporter"/>
    <property type="match status" value="1"/>
</dbReference>
<dbReference type="Proteomes" id="UP000748025">
    <property type="component" value="Unassembled WGS sequence"/>
</dbReference>
<feature type="transmembrane region" description="Helical" evidence="6">
    <location>
        <begin position="446"/>
        <end position="465"/>
    </location>
</feature>
<dbReference type="PROSITE" id="PS50850">
    <property type="entry name" value="MFS"/>
    <property type="match status" value="1"/>
</dbReference>
<evidence type="ECO:0000313" key="8">
    <source>
        <dbReference type="EMBL" id="KAG6008181.1"/>
    </source>
</evidence>
<name>A0A9P7SZA3_9HYPO</name>
<evidence type="ECO:0000256" key="4">
    <source>
        <dbReference type="ARBA" id="ARBA00022989"/>
    </source>
</evidence>
<feature type="transmembrane region" description="Helical" evidence="6">
    <location>
        <begin position="182"/>
        <end position="203"/>
    </location>
</feature>
<proteinExistence type="predicted"/>
<dbReference type="PANTHER" id="PTHR43791:SF48">
    <property type="entry name" value="TRANSPORTER, PUTATIVE (AFU_ORTHOLOGUE AFUA_4G01000)-RELATED"/>
    <property type="match status" value="1"/>
</dbReference>
<comment type="subcellular location">
    <subcellularLocation>
        <location evidence="1">Membrane</location>
        <topology evidence="1">Multi-pass membrane protein</topology>
    </subcellularLocation>
</comment>
<dbReference type="InterPro" id="IPR036259">
    <property type="entry name" value="MFS_trans_sf"/>
</dbReference>
<feature type="transmembrane region" description="Helical" evidence="6">
    <location>
        <begin position="354"/>
        <end position="372"/>
    </location>
</feature>
<feature type="transmembrane region" description="Helical" evidence="6">
    <location>
        <begin position="384"/>
        <end position="403"/>
    </location>
</feature>
<reference evidence="8" key="1">
    <citation type="journal article" date="2020" name="bioRxiv">
        <title>Whole genome comparisons of ergot fungi reveals the divergence and evolution of species within the genus Claviceps are the result of varying mechanisms driving genome evolution and host range expansion.</title>
        <authorList>
            <person name="Wyka S.A."/>
            <person name="Mondo S.J."/>
            <person name="Liu M."/>
            <person name="Dettman J."/>
            <person name="Nalam V."/>
            <person name="Broders K.D."/>
        </authorList>
    </citation>
    <scope>NUCLEOTIDE SEQUENCE</scope>
    <source>
        <strain evidence="8">CCC 602</strain>
    </source>
</reference>
<evidence type="ECO:0000256" key="6">
    <source>
        <dbReference type="SAM" id="Phobius"/>
    </source>
</evidence>
<evidence type="ECO:0000256" key="5">
    <source>
        <dbReference type="ARBA" id="ARBA00023136"/>
    </source>
</evidence>
<evidence type="ECO:0000313" key="9">
    <source>
        <dbReference type="Proteomes" id="UP000748025"/>
    </source>
</evidence>
<feature type="transmembrane region" description="Helical" evidence="6">
    <location>
        <begin position="153"/>
        <end position="170"/>
    </location>
</feature>
<dbReference type="Pfam" id="PF07690">
    <property type="entry name" value="MFS_1"/>
    <property type="match status" value="1"/>
</dbReference>
<feature type="transmembrane region" description="Helical" evidence="6">
    <location>
        <begin position="54"/>
        <end position="74"/>
    </location>
</feature>
<feature type="transmembrane region" description="Helical" evidence="6">
    <location>
        <begin position="286"/>
        <end position="309"/>
    </location>
</feature>
<comment type="caution">
    <text evidence="8">The sequence shown here is derived from an EMBL/GenBank/DDBJ whole genome shotgun (WGS) entry which is preliminary data.</text>
</comment>
<gene>
    <name evidence="8" type="ORF">E4U43_000201</name>
</gene>
<sequence>MGASSLEKHSDGESAEQEQYGMGQLHHLGTVDAYATADSFDAKEESRLRLKMDLALIPLVSLLYLLAFIDRANIGNAKIAGLDKDLGLHGFDYNAALSVFYVSYILFEIPCNTLCKFIGPGWFIPATTLGFGILTICNAFVTDFSTLCAVRFLLGIFEAGMMPSLVLYLSRWYRQSELTFRVSLFIISASLAGAFGGLLASAILRLDNFGRLHSWRMIFAIEGIGTSVISAISFFLLPGGPETAMWLSPREKELAIRRLKSERIATTELVDQFSWNKIRLGIFNPVVLSTAVIFLFDCITVHGVSFFLPTIVKTIFPDHSVASQQLLTVPPYVVGAIACASTSYVSWRVNRRGIFMILCAPFSVLGYAMFLGSTHPGVRYGATFLPFLGIFTYGALTNSHVSANVVSDTARSSAIATNVMVGNIGGLISTWAFLSTDAPNYHIGNGLNLAAQTSICLIATGLYFWMKKDNKKRDAVDSVAVLRNKSAKEVVEMDWKHPDFRWKL</sequence>
<feature type="domain" description="Major facilitator superfamily (MFS) profile" evidence="7">
    <location>
        <begin position="56"/>
        <end position="471"/>
    </location>
</feature>
<feature type="transmembrane region" description="Helical" evidence="6">
    <location>
        <begin position="415"/>
        <end position="434"/>
    </location>
</feature>
<dbReference type="Gene3D" id="1.20.1250.20">
    <property type="entry name" value="MFS general substrate transporter like domains"/>
    <property type="match status" value="2"/>
</dbReference>
<feature type="transmembrane region" description="Helical" evidence="6">
    <location>
        <begin position="215"/>
        <end position="237"/>
    </location>
</feature>
<protein>
    <recommendedName>
        <fullName evidence="7">Major facilitator superfamily (MFS) profile domain-containing protein</fullName>
    </recommendedName>
</protein>
<dbReference type="AlphaFoldDB" id="A0A9P7SZA3"/>
<dbReference type="GO" id="GO:0022857">
    <property type="term" value="F:transmembrane transporter activity"/>
    <property type="evidence" value="ECO:0007669"/>
    <property type="project" value="InterPro"/>
</dbReference>
<keyword evidence="9" id="KW-1185">Reference proteome</keyword>
<keyword evidence="4 6" id="KW-1133">Transmembrane helix</keyword>
<dbReference type="InterPro" id="IPR011701">
    <property type="entry name" value="MFS"/>
</dbReference>
<evidence type="ECO:0000256" key="2">
    <source>
        <dbReference type="ARBA" id="ARBA00022448"/>
    </source>
</evidence>
<dbReference type="FunFam" id="1.20.1250.20:FF:000013">
    <property type="entry name" value="MFS general substrate transporter"/>
    <property type="match status" value="1"/>
</dbReference>
<evidence type="ECO:0000256" key="3">
    <source>
        <dbReference type="ARBA" id="ARBA00022692"/>
    </source>
</evidence>
<dbReference type="GO" id="GO:0016020">
    <property type="term" value="C:membrane"/>
    <property type="evidence" value="ECO:0007669"/>
    <property type="project" value="UniProtKB-SubCell"/>
</dbReference>
<dbReference type="PANTHER" id="PTHR43791">
    <property type="entry name" value="PERMEASE-RELATED"/>
    <property type="match status" value="1"/>
</dbReference>
<evidence type="ECO:0000256" key="1">
    <source>
        <dbReference type="ARBA" id="ARBA00004141"/>
    </source>
</evidence>
<dbReference type="OrthoDB" id="2985014at2759"/>
<dbReference type="FunFam" id="1.20.1250.20:FF:000034">
    <property type="entry name" value="MFS general substrate transporter"/>
    <property type="match status" value="1"/>
</dbReference>
<dbReference type="EMBL" id="SRPW01001058">
    <property type="protein sequence ID" value="KAG6008181.1"/>
    <property type="molecule type" value="Genomic_DNA"/>
</dbReference>
<keyword evidence="5 6" id="KW-0472">Membrane</keyword>
<feature type="transmembrane region" description="Helical" evidence="6">
    <location>
        <begin position="329"/>
        <end position="347"/>
    </location>
</feature>
<feature type="transmembrane region" description="Helical" evidence="6">
    <location>
        <begin position="86"/>
        <end position="107"/>
    </location>
</feature>
<keyword evidence="2" id="KW-0813">Transport</keyword>
<feature type="transmembrane region" description="Helical" evidence="6">
    <location>
        <begin position="119"/>
        <end position="141"/>
    </location>
</feature>
<dbReference type="InterPro" id="IPR020846">
    <property type="entry name" value="MFS_dom"/>
</dbReference>